<comment type="similarity">
    <text evidence="2">Belongs to the chromate ion transporter (CHR) (TC 2.A.51) family.</text>
</comment>
<dbReference type="RefSeq" id="WP_064454523.1">
    <property type="nucleotide sequence ID" value="NZ_CP015600.1"/>
</dbReference>
<name>A0A172Z8K3_9PSED</name>
<evidence type="ECO:0000256" key="5">
    <source>
        <dbReference type="ARBA" id="ARBA00022989"/>
    </source>
</evidence>
<evidence type="ECO:0000256" key="6">
    <source>
        <dbReference type="ARBA" id="ARBA00023136"/>
    </source>
</evidence>
<dbReference type="STRING" id="219572.A7J50_5463"/>
<proteinExistence type="inferred from homology"/>
<evidence type="ECO:0000313" key="8">
    <source>
        <dbReference type="EMBL" id="ANF88794.1"/>
    </source>
</evidence>
<evidence type="ECO:0000256" key="3">
    <source>
        <dbReference type="ARBA" id="ARBA00022475"/>
    </source>
</evidence>
<dbReference type="PANTHER" id="PTHR43663">
    <property type="entry name" value="CHROMATE TRANSPORT PROTEIN-RELATED"/>
    <property type="match status" value="1"/>
</dbReference>
<dbReference type="PANTHER" id="PTHR43663:SF1">
    <property type="entry name" value="CHROMATE TRANSPORTER"/>
    <property type="match status" value="1"/>
</dbReference>
<dbReference type="GO" id="GO:0015109">
    <property type="term" value="F:chromate transmembrane transporter activity"/>
    <property type="evidence" value="ECO:0007669"/>
    <property type="project" value="InterPro"/>
</dbReference>
<evidence type="ECO:0000256" key="1">
    <source>
        <dbReference type="ARBA" id="ARBA00004651"/>
    </source>
</evidence>
<feature type="transmembrane region" description="Helical" evidence="7">
    <location>
        <begin position="6"/>
        <end position="26"/>
    </location>
</feature>
<dbReference type="Proteomes" id="UP000077829">
    <property type="component" value="Chromosome"/>
</dbReference>
<evidence type="ECO:0000256" key="7">
    <source>
        <dbReference type="SAM" id="Phobius"/>
    </source>
</evidence>
<accession>A0A172Z8K3</accession>
<dbReference type="InterPro" id="IPR003370">
    <property type="entry name" value="Chromate_transpt"/>
</dbReference>
<evidence type="ECO:0000256" key="4">
    <source>
        <dbReference type="ARBA" id="ARBA00022692"/>
    </source>
</evidence>
<keyword evidence="4 7" id="KW-0812">Transmembrane</keyword>
<dbReference type="Pfam" id="PF02417">
    <property type="entry name" value="Chromate_transp"/>
    <property type="match status" value="1"/>
</dbReference>
<keyword evidence="5 7" id="KW-1133">Transmembrane helix</keyword>
<evidence type="ECO:0000256" key="2">
    <source>
        <dbReference type="ARBA" id="ARBA00005262"/>
    </source>
</evidence>
<feature type="transmembrane region" description="Helical" evidence="7">
    <location>
        <begin position="46"/>
        <end position="67"/>
    </location>
</feature>
<feature type="transmembrane region" description="Helical" evidence="7">
    <location>
        <begin position="158"/>
        <end position="177"/>
    </location>
</feature>
<keyword evidence="6 7" id="KW-0472">Membrane</keyword>
<dbReference type="KEGG" id="panr:A7J50_5463"/>
<dbReference type="GO" id="GO:0005886">
    <property type="term" value="C:plasma membrane"/>
    <property type="evidence" value="ECO:0007669"/>
    <property type="project" value="UniProtKB-SubCell"/>
</dbReference>
<dbReference type="InterPro" id="IPR052518">
    <property type="entry name" value="CHR_Transporter"/>
</dbReference>
<organism evidence="8 9">
    <name type="scientific">Pseudomonas antarctica</name>
    <dbReference type="NCBI Taxonomy" id="219572"/>
    <lineage>
        <taxon>Bacteria</taxon>
        <taxon>Pseudomonadati</taxon>
        <taxon>Pseudomonadota</taxon>
        <taxon>Gammaproteobacteria</taxon>
        <taxon>Pseudomonadales</taxon>
        <taxon>Pseudomonadaceae</taxon>
        <taxon>Pseudomonas</taxon>
    </lineage>
</organism>
<sequence>MQTVLLHLMIQCALWSLMSIGGNTVAISDIHRYTVTDMRWITDAQFVAFFALSQALPGPNGMFLVFIGQQAAGLPGALVALTAKLVPCSVLTYVGAGWLERHTRTPWVQRVKRSLLPLSIGLILASTYILMNSLENNATSLVLTLASAAVVYYTRLNAIWLIILGVVLGLCSSWLGAGWF</sequence>
<gene>
    <name evidence="8" type="ORF">A7J50_5463</name>
</gene>
<dbReference type="PATRIC" id="fig|219572.3.peg.5610"/>
<reference evidence="8 9" key="1">
    <citation type="submission" date="2016-05" db="EMBL/GenBank/DDBJ databases">
        <title>Complete genome sequence of Pseudomonas antarctica PAMC 27494.</title>
        <authorList>
            <person name="Lee J."/>
        </authorList>
    </citation>
    <scope>NUCLEOTIDE SEQUENCE [LARGE SCALE GENOMIC DNA]</scope>
    <source>
        <strain evidence="8 9">PAMC 27494</strain>
    </source>
</reference>
<protein>
    <submittedName>
        <fullName evidence="8">Chromate transporter</fullName>
    </submittedName>
</protein>
<feature type="transmembrane region" description="Helical" evidence="7">
    <location>
        <begin position="73"/>
        <end position="94"/>
    </location>
</feature>
<dbReference type="EMBL" id="CP015600">
    <property type="protein sequence ID" value="ANF88794.1"/>
    <property type="molecule type" value="Genomic_DNA"/>
</dbReference>
<comment type="subcellular location">
    <subcellularLocation>
        <location evidence="1">Cell membrane</location>
        <topology evidence="1">Multi-pass membrane protein</topology>
    </subcellularLocation>
</comment>
<evidence type="ECO:0000313" key="9">
    <source>
        <dbReference type="Proteomes" id="UP000077829"/>
    </source>
</evidence>
<dbReference type="AlphaFoldDB" id="A0A172Z8K3"/>
<feature type="transmembrane region" description="Helical" evidence="7">
    <location>
        <begin position="115"/>
        <end position="131"/>
    </location>
</feature>
<keyword evidence="3" id="KW-1003">Cell membrane</keyword>